<comment type="caution">
    <text evidence="1">The sequence shown here is derived from an EMBL/GenBank/DDBJ whole genome shotgun (WGS) entry which is preliminary data.</text>
</comment>
<proteinExistence type="predicted"/>
<dbReference type="EMBL" id="SCWD01000001">
    <property type="protein sequence ID" value="TDM04693.1"/>
    <property type="molecule type" value="Genomic_DNA"/>
</dbReference>
<accession>A0A9Q8CP52</accession>
<dbReference type="Proteomes" id="UP000295280">
    <property type="component" value="Unassembled WGS sequence"/>
</dbReference>
<dbReference type="OrthoDB" id="3928382at2"/>
<dbReference type="AlphaFoldDB" id="A0A9Q8CP52"/>
<evidence type="ECO:0000313" key="1">
    <source>
        <dbReference type="EMBL" id="TDM04693.1"/>
    </source>
</evidence>
<reference evidence="1 2" key="1">
    <citation type="submission" date="2019-01" db="EMBL/GenBank/DDBJ databases">
        <title>Draft genome sequences of the type strains of six Macrococcus species.</title>
        <authorList>
            <person name="Mazhar S."/>
            <person name="Altermann E."/>
            <person name="Hill C."/>
            <person name="Mcauliffe O."/>
        </authorList>
    </citation>
    <scope>NUCLEOTIDE SEQUENCE [LARGE SCALE GENOMIC DNA]</scope>
    <source>
        <strain evidence="1 2">ATCC 51828</strain>
    </source>
</reference>
<sequence length="399" mass="47104">MKQIRVSIDLTSWSNGFPPMPFVIYSNNLFKFKMEELMKSVVYSTKYPHLNKMLLNDYWALLRYFYCFSSDIDFKLSDIFKDVDAHQKTILSDDIGMGMAYCFMDATVGINGWVDTKFFLKYYPFLNPVNNGYRGNYKSPDFLVMDSNDEFYLIECKGTQNSITSQNKQIKDGKLQIQGIVDPESIIKEKLVMSSFIRYESSTKSSIFKIVDPEFNLDFSKVEKSKLKLFVMKYELFKELSFIYPDIFTEKRFNNYNIFKQYFQNNKHTDLNDIHNDIKIEFDGKILENIENFSNFTDLINHYKVNKNFCDKFSINYSSYEENKTDIKSQNKSLNKKKLIEYLMEDERLIKKIGEENINKIINNIVMNKNADLIYNKNIVSGTYGVKMKFNSPFLEAEK</sequence>
<keyword evidence="2" id="KW-1185">Reference proteome</keyword>
<protein>
    <submittedName>
        <fullName evidence="1">Uncharacterized protein</fullName>
    </submittedName>
</protein>
<gene>
    <name evidence="1" type="ORF">ERX40_05905</name>
</gene>
<name>A0A9Q8CP52_9STAP</name>
<dbReference type="RefSeq" id="WP_133417552.1">
    <property type="nucleotide sequence ID" value="NZ_SCWD01000001.1"/>
</dbReference>
<organism evidence="1 2">
    <name type="scientific">Macrococcus carouselicus</name>
    <dbReference type="NCBI Taxonomy" id="69969"/>
    <lineage>
        <taxon>Bacteria</taxon>
        <taxon>Bacillati</taxon>
        <taxon>Bacillota</taxon>
        <taxon>Bacilli</taxon>
        <taxon>Bacillales</taxon>
        <taxon>Staphylococcaceae</taxon>
        <taxon>Macrococcus</taxon>
    </lineage>
</organism>
<evidence type="ECO:0000313" key="2">
    <source>
        <dbReference type="Proteomes" id="UP000295280"/>
    </source>
</evidence>